<dbReference type="InterPro" id="IPR017426">
    <property type="entry name" value="Nuclear_rcpt_coactivator"/>
</dbReference>
<dbReference type="SUPFAM" id="SSF47459">
    <property type="entry name" value="HLH, helix-loop-helix DNA-binding domain"/>
    <property type="match status" value="1"/>
</dbReference>
<dbReference type="InterPro" id="IPR013767">
    <property type="entry name" value="PAS_fold"/>
</dbReference>
<feature type="region of interest" description="Disordered" evidence="1">
    <location>
        <begin position="434"/>
        <end position="472"/>
    </location>
</feature>
<accession>A0ABM1DQG4</accession>
<dbReference type="PROSITE" id="PS50888">
    <property type="entry name" value="BHLH"/>
    <property type="match status" value="1"/>
</dbReference>
<dbReference type="PANTHER" id="PTHR10684:SF4">
    <property type="entry name" value="TAIMAN, ISOFORM G"/>
    <property type="match status" value="1"/>
</dbReference>
<dbReference type="CDD" id="cd00130">
    <property type="entry name" value="PAS"/>
    <property type="match status" value="2"/>
</dbReference>
<dbReference type="Gene3D" id="4.10.280.10">
    <property type="entry name" value="Helix-loop-helix DNA-binding domain"/>
    <property type="match status" value="1"/>
</dbReference>
<evidence type="ECO:0000313" key="4">
    <source>
        <dbReference type="Proteomes" id="UP000695022"/>
    </source>
</evidence>
<dbReference type="SMART" id="SM00353">
    <property type="entry name" value="HLH"/>
    <property type="match status" value="1"/>
</dbReference>
<evidence type="ECO:0000259" key="2">
    <source>
        <dbReference type="PROSITE" id="PS50112"/>
    </source>
</evidence>
<name>A0ABM1DQG4_PRICU</name>
<dbReference type="SMART" id="SM00091">
    <property type="entry name" value="PAS"/>
    <property type="match status" value="1"/>
</dbReference>
<dbReference type="InterPro" id="IPR035965">
    <property type="entry name" value="PAS-like_dom_sf"/>
</dbReference>
<dbReference type="GeneID" id="106805199"/>
<dbReference type="InterPro" id="IPR036638">
    <property type="entry name" value="HLH_DNA-bd_sf"/>
</dbReference>
<evidence type="ECO:0000313" key="5">
    <source>
        <dbReference type="RefSeq" id="XP_014662185.1"/>
    </source>
</evidence>
<dbReference type="Pfam" id="PF23172">
    <property type="entry name" value="bHLH_NCOA"/>
    <property type="match status" value="1"/>
</dbReference>
<dbReference type="InterPro" id="IPR000014">
    <property type="entry name" value="PAS"/>
</dbReference>
<dbReference type="Pfam" id="PF14598">
    <property type="entry name" value="PAS_11"/>
    <property type="match status" value="1"/>
</dbReference>
<gene>
    <name evidence="5" type="primary">LOC106805199</name>
</gene>
<dbReference type="SUPFAM" id="SSF55785">
    <property type="entry name" value="PYP-like sensor domain (PAS domain)"/>
    <property type="match status" value="2"/>
</dbReference>
<organism evidence="4 5">
    <name type="scientific">Priapulus caudatus</name>
    <name type="common">Priapulid worm</name>
    <dbReference type="NCBI Taxonomy" id="37621"/>
    <lineage>
        <taxon>Eukaryota</taxon>
        <taxon>Metazoa</taxon>
        <taxon>Ecdysozoa</taxon>
        <taxon>Scalidophora</taxon>
        <taxon>Priapulida</taxon>
        <taxon>Priapulimorpha</taxon>
        <taxon>Priapulimorphida</taxon>
        <taxon>Priapulidae</taxon>
        <taxon>Priapulus</taxon>
    </lineage>
</organism>
<feature type="domain" description="PAS" evidence="2">
    <location>
        <begin position="113"/>
        <end position="177"/>
    </location>
</feature>
<dbReference type="CDD" id="cd11439">
    <property type="entry name" value="bHLH-PAS_SRC"/>
    <property type="match status" value="1"/>
</dbReference>
<protein>
    <submittedName>
        <fullName evidence="5">Nuclear receptor coactivator 2-like</fullName>
    </submittedName>
</protein>
<dbReference type="Proteomes" id="UP000695022">
    <property type="component" value="Unplaced"/>
</dbReference>
<dbReference type="Gene3D" id="3.30.450.20">
    <property type="entry name" value="PAS domain"/>
    <property type="match status" value="2"/>
</dbReference>
<keyword evidence="4" id="KW-1185">Reference proteome</keyword>
<dbReference type="PANTHER" id="PTHR10684">
    <property type="entry name" value="NUCLEAR RECEPTOR COACTIVATOR"/>
    <property type="match status" value="1"/>
</dbReference>
<reference evidence="5" key="1">
    <citation type="submission" date="2025-08" db="UniProtKB">
        <authorList>
            <consortium name="RefSeq"/>
        </authorList>
    </citation>
    <scope>IDENTIFICATION</scope>
</reference>
<proteinExistence type="predicted"/>
<dbReference type="RefSeq" id="XP_014662185.1">
    <property type="nucleotide sequence ID" value="XM_014806699.1"/>
</dbReference>
<feature type="domain" description="BHLH" evidence="3">
    <location>
        <begin position="22"/>
        <end position="79"/>
    </location>
</feature>
<evidence type="ECO:0000259" key="3">
    <source>
        <dbReference type="PROSITE" id="PS50888"/>
    </source>
</evidence>
<dbReference type="Pfam" id="PF00989">
    <property type="entry name" value="PAS"/>
    <property type="match status" value="1"/>
</dbReference>
<dbReference type="InterPro" id="IPR056193">
    <property type="entry name" value="bHLH_NCOA1-3"/>
</dbReference>
<dbReference type="PROSITE" id="PS50112">
    <property type="entry name" value="PAS"/>
    <property type="match status" value="1"/>
</dbReference>
<evidence type="ECO:0000256" key="1">
    <source>
        <dbReference type="SAM" id="MobiDB-lite"/>
    </source>
</evidence>
<sequence length="525" mass="57784">MNSANAEATSCKRRKPSDVKLQSNVEKCLKEKNRRDQENGYIEELAELISSSIGDMNTFSLKPDKCAVLQETVKQIRRIRDQVGSGSSDAVQESDVSSSKRTILANDVLGPLLLEALNGFLFVVNSEGRIEFVSDNVTSFLKFTQDDLLGNSVYSIVHHDDHNLFNSSLIQLSITDKEVNWLSSENSNSKSRSFNCRLLLKLDGRGRDENTGMELQHRQVSPQYESMQISAVPLPYSGDKSDEESLGSEESASLVCVARKIPPNEQKIELTGPLGVEQFTTQQDTSGKILALDATKVTSNQYLIKDLVGRQIQDFYHISDVPRLLQHRQEVRRTGKSISGLYRFASPRTSTCFVQTTSKLFSSQVNVEPEFIISTHSIIRDNDVALSLQKRRAAFQAAENSGDVVNSATTAWRAAAPPGGIRRLSLAQLELGRVRGKRQRRQMNDDAARRAASAHSTTPIGDRGRQRPVGEFGPDDLTFDLNFLTVPANYADGGGPSGAPAALRRRGARRRAATSAAAVGVRATQ</sequence>
<dbReference type="InterPro" id="IPR011598">
    <property type="entry name" value="bHLH_dom"/>
</dbReference>